<dbReference type="AlphaFoldDB" id="A0A1T2KWB1"/>
<keyword evidence="2" id="KW-1185">Reference proteome</keyword>
<gene>
    <name evidence="1" type="ORF">BOW51_03865</name>
</gene>
<proteinExistence type="predicted"/>
<dbReference type="EMBL" id="MPRJ01000017">
    <property type="protein sequence ID" value="OOZ37148.1"/>
    <property type="molecule type" value="Genomic_DNA"/>
</dbReference>
<comment type="caution">
    <text evidence="1">The sequence shown here is derived from an EMBL/GenBank/DDBJ whole genome shotgun (WGS) entry which is preliminary data.</text>
</comment>
<sequence length="210" mass="23989">MFSALCAANDEDAWFTDNSEERSLAASEGELRFLPSPPASPAHHHINHITITPRSLVDGWVTLNQCHEHIDPVPKAEITFRSERIRNIELIETENIGRAWTEGATIRLEEIDKDARLCLKAETRALHPMPQGGYELRNGPYMRRFLDGYYPMLISLEIHYPEKLKLIDASPQPQPGFQVIKKGDEIALQSWFEGKLYTRIRFRPVSTGNP</sequence>
<evidence type="ECO:0000313" key="1">
    <source>
        <dbReference type="EMBL" id="OOZ37148.1"/>
    </source>
</evidence>
<name>A0A1T2KWB1_9GAMM</name>
<evidence type="ECO:0000313" key="2">
    <source>
        <dbReference type="Proteomes" id="UP000190896"/>
    </source>
</evidence>
<protein>
    <submittedName>
        <fullName evidence="1">Uncharacterized protein</fullName>
    </submittedName>
</protein>
<dbReference type="Proteomes" id="UP000190896">
    <property type="component" value="Unassembled WGS sequence"/>
</dbReference>
<reference evidence="1 2" key="1">
    <citation type="submission" date="2016-11" db="EMBL/GenBank/DDBJ databases">
        <title>Mixed transmission modes and dynamic genome evolution in an obligate animal-bacterial symbiosis.</title>
        <authorList>
            <person name="Russell S.L."/>
            <person name="Corbett-Detig R.B."/>
            <person name="Cavanaugh C.M."/>
        </authorList>
    </citation>
    <scope>NUCLEOTIDE SEQUENCE [LARGE SCALE GENOMIC DNA]</scope>
    <source>
        <strain evidence="1">Se-Cadez</strain>
    </source>
</reference>
<organism evidence="1 2">
    <name type="scientific">Solemya velesiana gill symbiont</name>
    <dbReference type="NCBI Taxonomy" id="1918948"/>
    <lineage>
        <taxon>Bacteria</taxon>
        <taxon>Pseudomonadati</taxon>
        <taxon>Pseudomonadota</taxon>
        <taxon>Gammaproteobacteria</taxon>
        <taxon>sulfur-oxidizing symbionts</taxon>
    </lineage>
</organism>
<accession>A0A1T2KWB1</accession>